<dbReference type="FunFam" id="1.20.1250.20:FF:000068">
    <property type="entry name" value="MFS general substrate transporter"/>
    <property type="match status" value="1"/>
</dbReference>
<feature type="transmembrane region" description="Helical" evidence="7">
    <location>
        <begin position="422"/>
        <end position="442"/>
    </location>
</feature>
<keyword evidence="4 7" id="KW-1133">Transmembrane helix</keyword>
<proteinExistence type="predicted"/>
<evidence type="ECO:0000313" key="10">
    <source>
        <dbReference type="Proteomes" id="UP001302126"/>
    </source>
</evidence>
<dbReference type="InterPro" id="IPR020846">
    <property type="entry name" value="MFS_dom"/>
</dbReference>
<evidence type="ECO:0000256" key="5">
    <source>
        <dbReference type="ARBA" id="ARBA00023136"/>
    </source>
</evidence>
<gene>
    <name evidence="9" type="ORF">QBC35DRAFT_479687</name>
</gene>
<evidence type="ECO:0000256" key="4">
    <source>
        <dbReference type="ARBA" id="ARBA00022989"/>
    </source>
</evidence>
<sequence>MTLPSTRPSDSPVFFFSFGLFGCRFPFAPLHGDALDVVFPIHRARERRSGEELSACVRHIRAGDEGRDPEKATTLSKNGRTPTPDSSSAGGVVGGVVNTAAGPNDMPVPVCPAHTTERKITTKIDLHLVPFVCILYLMAFLDRVNVANARAFGLEAELGLSGVQYNTALTIFFVPYIIFEIPSNILLKKFSPRVWLSACCIAFGLVTVFQGFVQNYSGLLATRFFLGLFECGMFPGCFYLLGMWYRRGEAQKRFSLFFSSTSLAGAFGGLLASAIGKMDFLANYRGWRWIFIIEGAFTVLVGVVFLFTFPSFPEEAKWLRADEREFVQARLRVDQGHSGAERTITLKDVGSVMSDFKVWLGGIMYFGLIVPAYSYAYFSPTIIQAYGYDKIQTQLRSVPPWAVAFGFAMVVATASDWTKHRFLFTIGPICLAVAGFAVLLNVNDNLSVQYGSLFMICMGTYSAMPIIVCWFNMNLAGHHRRSIGTAWQIGFGNIGGIISTYSFVDQNFKRGYAICVSFICLSAVACILYALAVVRENKKRARAPEGVELTELEKSELGDLNPNFRYML</sequence>
<reference evidence="9" key="2">
    <citation type="submission" date="2023-05" db="EMBL/GenBank/DDBJ databases">
        <authorList>
            <consortium name="Lawrence Berkeley National Laboratory"/>
            <person name="Steindorff A."/>
            <person name="Hensen N."/>
            <person name="Bonometti L."/>
            <person name="Westerberg I."/>
            <person name="Brannstrom I.O."/>
            <person name="Guillou S."/>
            <person name="Cros-Aarteil S."/>
            <person name="Calhoun S."/>
            <person name="Haridas S."/>
            <person name="Kuo A."/>
            <person name="Mondo S."/>
            <person name="Pangilinan J."/>
            <person name="Riley R."/>
            <person name="Labutti K."/>
            <person name="Andreopoulos B."/>
            <person name="Lipzen A."/>
            <person name="Chen C."/>
            <person name="Yanf M."/>
            <person name="Daum C."/>
            <person name="Ng V."/>
            <person name="Clum A."/>
            <person name="Ohm R."/>
            <person name="Martin F."/>
            <person name="Silar P."/>
            <person name="Natvig D."/>
            <person name="Lalanne C."/>
            <person name="Gautier V."/>
            <person name="Ament-Velasquez S.L."/>
            <person name="Kruys A."/>
            <person name="Hutchinson M.I."/>
            <person name="Powell A.J."/>
            <person name="Barry K."/>
            <person name="Miller A.N."/>
            <person name="Grigoriev I.V."/>
            <person name="Debuchy R."/>
            <person name="Gladieux P."/>
            <person name="Thoren M.H."/>
            <person name="Johannesson H."/>
        </authorList>
    </citation>
    <scope>NUCLEOTIDE SEQUENCE</scope>
    <source>
        <strain evidence="9">PSN309</strain>
    </source>
</reference>
<feature type="transmembrane region" description="Helical" evidence="7">
    <location>
        <begin position="398"/>
        <end position="415"/>
    </location>
</feature>
<dbReference type="GO" id="GO:0005886">
    <property type="term" value="C:plasma membrane"/>
    <property type="evidence" value="ECO:0007669"/>
    <property type="project" value="TreeGrafter"/>
</dbReference>
<evidence type="ECO:0000256" key="3">
    <source>
        <dbReference type="ARBA" id="ARBA00022692"/>
    </source>
</evidence>
<dbReference type="PANTHER" id="PTHR43791">
    <property type="entry name" value="PERMEASE-RELATED"/>
    <property type="match status" value="1"/>
</dbReference>
<feature type="transmembrane region" description="Helical" evidence="7">
    <location>
        <begin position="358"/>
        <end position="378"/>
    </location>
</feature>
<dbReference type="PANTHER" id="PTHR43791:SF46">
    <property type="entry name" value="MAJOR FACILITATOR SUPERFAMILY (MFS) PROFILE DOMAIN-CONTAINING PROTEIN-RELATED"/>
    <property type="match status" value="1"/>
</dbReference>
<feature type="transmembrane region" description="Helical" evidence="7">
    <location>
        <begin position="224"/>
        <end position="242"/>
    </location>
</feature>
<comment type="subcellular location">
    <subcellularLocation>
        <location evidence="1">Membrane</location>
        <topology evidence="1">Multi-pass membrane protein</topology>
    </subcellularLocation>
</comment>
<feature type="transmembrane region" description="Helical" evidence="7">
    <location>
        <begin position="194"/>
        <end position="212"/>
    </location>
</feature>
<dbReference type="GO" id="GO:0022857">
    <property type="term" value="F:transmembrane transporter activity"/>
    <property type="evidence" value="ECO:0007669"/>
    <property type="project" value="InterPro"/>
</dbReference>
<organism evidence="9 10">
    <name type="scientific">Podospora australis</name>
    <dbReference type="NCBI Taxonomy" id="1536484"/>
    <lineage>
        <taxon>Eukaryota</taxon>
        <taxon>Fungi</taxon>
        <taxon>Dikarya</taxon>
        <taxon>Ascomycota</taxon>
        <taxon>Pezizomycotina</taxon>
        <taxon>Sordariomycetes</taxon>
        <taxon>Sordariomycetidae</taxon>
        <taxon>Sordariales</taxon>
        <taxon>Podosporaceae</taxon>
        <taxon>Podospora</taxon>
    </lineage>
</organism>
<feature type="transmembrane region" description="Helical" evidence="7">
    <location>
        <begin position="254"/>
        <end position="275"/>
    </location>
</feature>
<keyword evidence="3 7" id="KW-0812">Transmembrane</keyword>
<dbReference type="AlphaFoldDB" id="A0AAN7ANU8"/>
<name>A0AAN7ANU8_9PEZI</name>
<feature type="compositionally biased region" description="Polar residues" evidence="6">
    <location>
        <begin position="73"/>
        <end position="89"/>
    </location>
</feature>
<feature type="transmembrane region" description="Helical" evidence="7">
    <location>
        <begin position="287"/>
        <end position="309"/>
    </location>
</feature>
<dbReference type="Proteomes" id="UP001302126">
    <property type="component" value="Unassembled WGS sequence"/>
</dbReference>
<feature type="transmembrane region" description="Helical" evidence="7">
    <location>
        <begin position="483"/>
        <end position="504"/>
    </location>
</feature>
<feature type="region of interest" description="Disordered" evidence="6">
    <location>
        <begin position="65"/>
        <end position="91"/>
    </location>
</feature>
<accession>A0AAN7ANU8</accession>
<evidence type="ECO:0000256" key="6">
    <source>
        <dbReference type="SAM" id="MobiDB-lite"/>
    </source>
</evidence>
<dbReference type="InterPro" id="IPR011701">
    <property type="entry name" value="MFS"/>
</dbReference>
<dbReference type="EMBL" id="MU864350">
    <property type="protein sequence ID" value="KAK4193599.1"/>
    <property type="molecule type" value="Genomic_DNA"/>
</dbReference>
<feature type="transmembrane region" description="Helical" evidence="7">
    <location>
        <begin position="448"/>
        <end position="471"/>
    </location>
</feature>
<dbReference type="PROSITE" id="PS50850">
    <property type="entry name" value="MFS"/>
    <property type="match status" value="1"/>
</dbReference>
<evidence type="ECO:0000256" key="2">
    <source>
        <dbReference type="ARBA" id="ARBA00022448"/>
    </source>
</evidence>
<evidence type="ECO:0000256" key="7">
    <source>
        <dbReference type="SAM" id="Phobius"/>
    </source>
</evidence>
<dbReference type="FunFam" id="1.20.1250.20:FF:000034">
    <property type="entry name" value="MFS general substrate transporter"/>
    <property type="match status" value="1"/>
</dbReference>
<protein>
    <submittedName>
        <fullName evidence="9">Major facilitator superfamily domain-containing protein</fullName>
    </submittedName>
</protein>
<keyword evidence="2" id="KW-0813">Transport</keyword>
<reference evidence="9" key="1">
    <citation type="journal article" date="2023" name="Mol. Phylogenet. Evol.">
        <title>Genome-scale phylogeny and comparative genomics of the fungal order Sordariales.</title>
        <authorList>
            <person name="Hensen N."/>
            <person name="Bonometti L."/>
            <person name="Westerberg I."/>
            <person name="Brannstrom I.O."/>
            <person name="Guillou S."/>
            <person name="Cros-Aarteil S."/>
            <person name="Calhoun S."/>
            <person name="Haridas S."/>
            <person name="Kuo A."/>
            <person name="Mondo S."/>
            <person name="Pangilinan J."/>
            <person name="Riley R."/>
            <person name="LaButti K."/>
            <person name="Andreopoulos B."/>
            <person name="Lipzen A."/>
            <person name="Chen C."/>
            <person name="Yan M."/>
            <person name="Daum C."/>
            <person name="Ng V."/>
            <person name="Clum A."/>
            <person name="Steindorff A."/>
            <person name="Ohm R.A."/>
            <person name="Martin F."/>
            <person name="Silar P."/>
            <person name="Natvig D.O."/>
            <person name="Lalanne C."/>
            <person name="Gautier V."/>
            <person name="Ament-Velasquez S.L."/>
            <person name="Kruys A."/>
            <person name="Hutchinson M.I."/>
            <person name="Powell A.J."/>
            <person name="Barry K."/>
            <person name="Miller A.N."/>
            <person name="Grigoriev I.V."/>
            <person name="Debuchy R."/>
            <person name="Gladieux P."/>
            <person name="Hiltunen Thoren M."/>
            <person name="Johannesson H."/>
        </authorList>
    </citation>
    <scope>NUCLEOTIDE SEQUENCE</scope>
    <source>
        <strain evidence="9">PSN309</strain>
    </source>
</reference>
<keyword evidence="5 7" id="KW-0472">Membrane</keyword>
<dbReference type="PROSITE" id="PS51257">
    <property type="entry name" value="PROKAR_LIPOPROTEIN"/>
    <property type="match status" value="1"/>
</dbReference>
<evidence type="ECO:0000259" key="8">
    <source>
        <dbReference type="PROSITE" id="PS50850"/>
    </source>
</evidence>
<dbReference type="InterPro" id="IPR036259">
    <property type="entry name" value="MFS_trans_sf"/>
</dbReference>
<evidence type="ECO:0000256" key="1">
    <source>
        <dbReference type="ARBA" id="ARBA00004141"/>
    </source>
</evidence>
<feature type="transmembrane region" description="Helical" evidence="7">
    <location>
        <begin position="510"/>
        <end position="534"/>
    </location>
</feature>
<dbReference type="Pfam" id="PF07690">
    <property type="entry name" value="MFS_1"/>
    <property type="match status" value="1"/>
</dbReference>
<comment type="caution">
    <text evidence="9">The sequence shown here is derived from an EMBL/GenBank/DDBJ whole genome shotgun (WGS) entry which is preliminary data.</text>
</comment>
<feature type="domain" description="Major facilitator superfamily (MFS) profile" evidence="8">
    <location>
        <begin position="128"/>
        <end position="540"/>
    </location>
</feature>
<dbReference type="Gene3D" id="1.20.1250.20">
    <property type="entry name" value="MFS general substrate transporter like domains"/>
    <property type="match status" value="2"/>
</dbReference>
<feature type="transmembrane region" description="Helical" evidence="7">
    <location>
        <begin position="128"/>
        <end position="147"/>
    </location>
</feature>
<feature type="transmembrane region" description="Helical" evidence="7">
    <location>
        <begin position="167"/>
        <end position="187"/>
    </location>
</feature>
<evidence type="ECO:0000313" key="9">
    <source>
        <dbReference type="EMBL" id="KAK4193599.1"/>
    </source>
</evidence>
<keyword evidence="10" id="KW-1185">Reference proteome</keyword>
<dbReference type="SUPFAM" id="SSF103473">
    <property type="entry name" value="MFS general substrate transporter"/>
    <property type="match status" value="1"/>
</dbReference>